<sequence>MSTGSLTISGVLSQKFRDSEKNAVFAGQPSSEIETILGYLLYAVCYLPTISHLEKQGRDRYDQIIPILKELQKPTAFNTKRYQINIVPNTSLRDCTVIVVSINRPVDELKMDDEDWLNGPSSFVVSELNDVDWDIEKFDEYAVQLHRYIASLSPRMKKLVGQPSCTNLELTSSGIIVVPTDARNGGVNNDDLDETVSVLRAAIVPELPTRPVWIAGVTRIIHSLAIHQLPLFDCGILLFLVHNY</sequence>
<dbReference type="Proteomes" id="UP000019373">
    <property type="component" value="Unassembled WGS sequence"/>
</dbReference>
<accession>U1I0I8</accession>
<proteinExistence type="predicted"/>
<dbReference type="HOGENOM" id="CLU_1137995_0_0_1"/>
<reference evidence="2" key="1">
    <citation type="journal article" date="2014" name="BMC Genomics">
        <title>Genome characteristics reveal the impact of lichenization on lichen-forming fungus Endocarpon pusillum Hedwig (Verrucariales, Ascomycota).</title>
        <authorList>
            <person name="Wang Y.-Y."/>
            <person name="Liu B."/>
            <person name="Zhang X.-Y."/>
            <person name="Zhou Q.-M."/>
            <person name="Zhang T."/>
            <person name="Li H."/>
            <person name="Yu Y.-F."/>
            <person name="Zhang X.-L."/>
            <person name="Hao X.-Y."/>
            <person name="Wang M."/>
            <person name="Wang L."/>
            <person name="Wei J.-C."/>
        </authorList>
    </citation>
    <scope>NUCLEOTIDE SEQUENCE [LARGE SCALE GENOMIC DNA]</scope>
    <source>
        <strain evidence="2">Z07020 / HMAS-L-300199</strain>
    </source>
</reference>
<name>U1I0I8_ENDPU</name>
<evidence type="ECO:0000313" key="1">
    <source>
        <dbReference type="EMBL" id="ERF76715.1"/>
    </source>
</evidence>
<keyword evidence="2" id="KW-1185">Reference proteome</keyword>
<organism evidence="1 2">
    <name type="scientific">Endocarpon pusillum (strain Z07020 / HMAS-L-300199)</name>
    <name type="common">Lichen-forming fungus</name>
    <dbReference type="NCBI Taxonomy" id="1263415"/>
    <lineage>
        <taxon>Eukaryota</taxon>
        <taxon>Fungi</taxon>
        <taxon>Dikarya</taxon>
        <taxon>Ascomycota</taxon>
        <taxon>Pezizomycotina</taxon>
        <taxon>Eurotiomycetes</taxon>
        <taxon>Chaetothyriomycetidae</taxon>
        <taxon>Verrucariales</taxon>
        <taxon>Verrucariaceae</taxon>
        <taxon>Endocarpon</taxon>
    </lineage>
</organism>
<dbReference type="GeneID" id="19237308"/>
<dbReference type="RefSeq" id="XP_007785927.1">
    <property type="nucleotide sequence ID" value="XM_007787737.1"/>
</dbReference>
<gene>
    <name evidence="1" type="ORF">EPUS_02254</name>
</gene>
<dbReference type="EMBL" id="KE720721">
    <property type="protein sequence ID" value="ERF76715.1"/>
    <property type="molecule type" value="Genomic_DNA"/>
</dbReference>
<evidence type="ECO:0000313" key="2">
    <source>
        <dbReference type="Proteomes" id="UP000019373"/>
    </source>
</evidence>
<protein>
    <submittedName>
        <fullName evidence="1">Uncharacterized protein</fullName>
    </submittedName>
</protein>
<dbReference type="AlphaFoldDB" id="U1I0I8"/>